<evidence type="ECO:0000313" key="3">
    <source>
        <dbReference type="Proteomes" id="UP000314294"/>
    </source>
</evidence>
<accession>A0A4Z2GQB0</accession>
<dbReference type="AlphaFoldDB" id="A0A4Z2GQB0"/>
<feature type="compositionally biased region" description="Basic and acidic residues" evidence="1">
    <location>
        <begin position="18"/>
        <end position="31"/>
    </location>
</feature>
<feature type="compositionally biased region" description="Polar residues" evidence="1">
    <location>
        <begin position="1"/>
        <end position="11"/>
    </location>
</feature>
<gene>
    <name evidence="2" type="ORF">EYF80_034217</name>
</gene>
<protein>
    <submittedName>
        <fullName evidence="2">Uncharacterized protein</fullName>
    </submittedName>
</protein>
<proteinExistence type="predicted"/>
<keyword evidence="3" id="KW-1185">Reference proteome</keyword>
<dbReference type="EMBL" id="SRLO01000452">
    <property type="protein sequence ID" value="TNN55559.1"/>
    <property type="molecule type" value="Genomic_DNA"/>
</dbReference>
<name>A0A4Z2GQB0_9TELE</name>
<dbReference type="Proteomes" id="UP000314294">
    <property type="component" value="Unassembled WGS sequence"/>
</dbReference>
<feature type="region of interest" description="Disordered" evidence="1">
    <location>
        <begin position="71"/>
        <end position="121"/>
    </location>
</feature>
<sequence length="121" mass="13979">MGQQRRSSSKLIITARRKATEGERVEERREGAGPSARPPARQFEGPPEDPDIGSLGPSRSLLDHTLYKYWDCSTSAGKRGRREEEGRGEKRREEEGRGEKRRDEERRGGMRREEERVTKKK</sequence>
<organism evidence="2 3">
    <name type="scientific">Liparis tanakae</name>
    <name type="common">Tanaka's snailfish</name>
    <dbReference type="NCBI Taxonomy" id="230148"/>
    <lineage>
        <taxon>Eukaryota</taxon>
        <taxon>Metazoa</taxon>
        <taxon>Chordata</taxon>
        <taxon>Craniata</taxon>
        <taxon>Vertebrata</taxon>
        <taxon>Euteleostomi</taxon>
        <taxon>Actinopterygii</taxon>
        <taxon>Neopterygii</taxon>
        <taxon>Teleostei</taxon>
        <taxon>Neoteleostei</taxon>
        <taxon>Acanthomorphata</taxon>
        <taxon>Eupercaria</taxon>
        <taxon>Perciformes</taxon>
        <taxon>Cottioidei</taxon>
        <taxon>Cottales</taxon>
        <taxon>Liparidae</taxon>
        <taxon>Liparis</taxon>
    </lineage>
</organism>
<evidence type="ECO:0000256" key="1">
    <source>
        <dbReference type="SAM" id="MobiDB-lite"/>
    </source>
</evidence>
<reference evidence="2 3" key="1">
    <citation type="submission" date="2019-03" db="EMBL/GenBank/DDBJ databases">
        <title>First draft genome of Liparis tanakae, snailfish: a comprehensive survey of snailfish specific genes.</title>
        <authorList>
            <person name="Kim W."/>
            <person name="Song I."/>
            <person name="Jeong J.-H."/>
            <person name="Kim D."/>
            <person name="Kim S."/>
            <person name="Ryu S."/>
            <person name="Song J.Y."/>
            <person name="Lee S.K."/>
        </authorList>
    </citation>
    <scope>NUCLEOTIDE SEQUENCE [LARGE SCALE GENOMIC DNA]</scope>
    <source>
        <tissue evidence="2">Muscle</tissue>
    </source>
</reference>
<comment type="caution">
    <text evidence="2">The sequence shown here is derived from an EMBL/GenBank/DDBJ whole genome shotgun (WGS) entry which is preliminary data.</text>
</comment>
<feature type="region of interest" description="Disordered" evidence="1">
    <location>
        <begin position="1"/>
        <end position="59"/>
    </location>
</feature>
<feature type="compositionally biased region" description="Basic and acidic residues" evidence="1">
    <location>
        <begin position="81"/>
        <end position="121"/>
    </location>
</feature>
<evidence type="ECO:0000313" key="2">
    <source>
        <dbReference type="EMBL" id="TNN55559.1"/>
    </source>
</evidence>